<dbReference type="Proteomes" id="UP000032417">
    <property type="component" value="Chromosome 1"/>
</dbReference>
<dbReference type="PROSITE" id="PS50975">
    <property type="entry name" value="ATP_GRASP"/>
    <property type="match status" value="1"/>
</dbReference>
<dbReference type="OrthoDB" id="9803907at2"/>
<dbReference type="GO" id="GO:0046872">
    <property type="term" value="F:metal ion binding"/>
    <property type="evidence" value="ECO:0007669"/>
    <property type="project" value="InterPro"/>
</dbReference>
<accession>A0A098BX74</accession>
<keyword evidence="4" id="KW-1185">Reference proteome</keyword>
<gene>
    <name evidence="3" type="ORF">ING2E5B_0502</name>
</gene>
<reference evidence="3 4" key="1">
    <citation type="submission" date="2014-08" db="EMBL/GenBank/DDBJ databases">
        <authorList>
            <person name="Wibberg D."/>
        </authorList>
    </citation>
    <scope>NUCLEOTIDE SEQUENCE [LARGE SCALE GENOMIC DNA]</scope>
    <source>
        <strain evidence="4">ING2-E5B</strain>
    </source>
</reference>
<evidence type="ECO:0000256" key="1">
    <source>
        <dbReference type="PROSITE-ProRule" id="PRU00409"/>
    </source>
</evidence>
<dbReference type="EMBL" id="LN515532">
    <property type="protein sequence ID" value="CEA15269.1"/>
    <property type="molecule type" value="Genomic_DNA"/>
</dbReference>
<protein>
    <recommendedName>
        <fullName evidence="2">ATP-grasp domain-containing protein</fullName>
    </recommendedName>
</protein>
<dbReference type="Gene3D" id="3.30.470.20">
    <property type="entry name" value="ATP-grasp fold, B domain"/>
    <property type="match status" value="1"/>
</dbReference>
<feature type="domain" description="ATP-grasp" evidence="2">
    <location>
        <begin position="114"/>
        <end position="311"/>
    </location>
</feature>
<dbReference type="PATRIC" id="fig|1562970.3.peg.496"/>
<dbReference type="InterPro" id="IPR011761">
    <property type="entry name" value="ATP-grasp"/>
</dbReference>
<keyword evidence="1" id="KW-0547">Nucleotide-binding</keyword>
<proteinExistence type="predicted"/>
<evidence type="ECO:0000313" key="3">
    <source>
        <dbReference type="EMBL" id="CEA15269.1"/>
    </source>
</evidence>
<name>A0A098BX74_9BACT</name>
<evidence type="ECO:0000313" key="4">
    <source>
        <dbReference type="Proteomes" id="UP000032417"/>
    </source>
</evidence>
<dbReference type="KEGG" id="pbt:ING2E5B_0502"/>
<dbReference type="SUPFAM" id="SSF56059">
    <property type="entry name" value="Glutathione synthetase ATP-binding domain-like"/>
    <property type="match status" value="1"/>
</dbReference>
<evidence type="ECO:0000259" key="2">
    <source>
        <dbReference type="PROSITE" id="PS50975"/>
    </source>
</evidence>
<dbReference type="AlphaFoldDB" id="A0A098BX74"/>
<dbReference type="GO" id="GO:0005524">
    <property type="term" value="F:ATP binding"/>
    <property type="evidence" value="ECO:0007669"/>
    <property type="project" value="UniProtKB-UniRule"/>
</dbReference>
<organism evidence="3 4">
    <name type="scientific">Fermentimonas caenicola</name>
    <dbReference type="NCBI Taxonomy" id="1562970"/>
    <lineage>
        <taxon>Bacteria</taxon>
        <taxon>Pseudomonadati</taxon>
        <taxon>Bacteroidota</taxon>
        <taxon>Bacteroidia</taxon>
        <taxon>Bacteroidales</taxon>
        <taxon>Dysgonomonadaceae</taxon>
        <taxon>Fermentimonas</taxon>
    </lineage>
</organism>
<sequence>MKIIITGACAVSSRSVVRSLRKSATFKNSEFVGWDIANNLHGLYEGLFDRIYKVPAVDSPEYYEVVKSIIEQEKPDAIIPVPEVEVMYWSKKPFDIPCLTPQYEFCNLAISKKKLFALLEGTNLTPRSIEISKELVLDEKFKSPYGYPVWIRDSSAGTASGKGSFMANNTEEVQAWIKINTGVKNFQLSEYLPGGNYGCFCLFKNGVLKKVAIAERIEYIMSKVSVSGITGNTSKGRLLNDKKINEIALKTIEKVSEATNTTMNGLVVVDLKSDKDNNPKVTEINIRHVAFSSSFAEAGFNLSEFHLLCTLDRENELSDEIEMIYPDNNFILRDVDGLPIYVSDHKDLEVGEFFSKK</sequence>
<keyword evidence="1" id="KW-0067">ATP-binding</keyword>
<dbReference type="STRING" id="1562970.ING2E5B_0502"/>
<dbReference type="Gene3D" id="3.40.50.20">
    <property type="match status" value="1"/>
</dbReference>
<dbReference type="HOGENOM" id="CLU_062188_0_0_10"/>